<reference evidence="1" key="2">
    <citation type="submission" date="2022-01" db="EMBL/GenBank/DDBJ databases">
        <authorList>
            <person name="Yamashiro T."/>
            <person name="Shiraishi A."/>
            <person name="Satake H."/>
            <person name="Nakayama K."/>
        </authorList>
    </citation>
    <scope>NUCLEOTIDE SEQUENCE</scope>
</reference>
<organism evidence="1 2">
    <name type="scientific">Tanacetum coccineum</name>
    <dbReference type="NCBI Taxonomy" id="301880"/>
    <lineage>
        <taxon>Eukaryota</taxon>
        <taxon>Viridiplantae</taxon>
        <taxon>Streptophyta</taxon>
        <taxon>Embryophyta</taxon>
        <taxon>Tracheophyta</taxon>
        <taxon>Spermatophyta</taxon>
        <taxon>Magnoliopsida</taxon>
        <taxon>eudicotyledons</taxon>
        <taxon>Gunneridae</taxon>
        <taxon>Pentapetalae</taxon>
        <taxon>asterids</taxon>
        <taxon>campanulids</taxon>
        <taxon>Asterales</taxon>
        <taxon>Asteraceae</taxon>
        <taxon>Asteroideae</taxon>
        <taxon>Anthemideae</taxon>
        <taxon>Anthemidinae</taxon>
        <taxon>Tanacetum</taxon>
    </lineage>
</organism>
<proteinExistence type="predicted"/>
<sequence length="151" mass="17450">MESIELAQKAKIQWSIESDENSKFIHGIINKKRNNLAIRGITVDGNWIEDPIKVKNEFLAHFKEKFDSPCRNRLLLDMIFPNKLSTDQSFDLERPFSTEEIKGAVWDCGSNKSLGPDGFTFDFYLKFWSLLEEDVVAAVNHFFLHGYCQKG</sequence>
<comment type="caution">
    <text evidence="1">The sequence shown here is derived from an EMBL/GenBank/DDBJ whole genome shotgun (WGS) entry which is preliminary data.</text>
</comment>
<gene>
    <name evidence="1" type="ORF">Tco_0679700</name>
</gene>
<protein>
    <recommendedName>
        <fullName evidence="3">RNA-directed DNA polymerase, eukaryota</fullName>
    </recommendedName>
</protein>
<feature type="non-terminal residue" evidence="1">
    <location>
        <position position="151"/>
    </location>
</feature>
<reference evidence="1" key="1">
    <citation type="journal article" date="2022" name="Int. J. Mol. Sci.">
        <title>Draft Genome of Tanacetum Coccineum: Genomic Comparison of Closely Related Tanacetum-Family Plants.</title>
        <authorList>
            <person name="Yamashiro T."/>
            <person name="Shiraishi A."/>
            <person name="Nakayama K."/>
            <person name="Satake H."/>
        </authorList>
    </citation>
    <scope>NUCLEOTIDE SEQUENCE</scope>
</reference>
<evidence type="ECO:0000313" key="1">
    <source>
        <dbReference type="EMBL" id="GJS65136.1"/>
    </source>
</evidence>
<name>A0ABQ4XJF8_9ASTR</name>
<evidence type="ECO:0008006" key="3">
    <source>
        <dbReference type="Google" id="ProtNLM"/>
    </source>
</evidence>
<accession>A0ABQ4XJF8</accession>
<keyword evidence="2" id="KW-1185">Reference proteome</keyword>
<evidence type="ECO:0000313" key="2">
    <source>
        <dbReference type="Proteomes" id="UP001151760"/>
    </source>
</evidence>
<dbReference type="Proteomes" id="UP001151760">
    <property type="component" value="Unassembled WGS sequence"/>
</dbReference>
<dbReference type="EMBL" id="BQNB010009555">
    <property type="protein sequence ID" value="GJS65136.1"/>
    <property type="molecule type" value="Genomic_DNA"/>
</dbReference>